<dbReference type="Pfam" id="PF08402">
    <property type="entry name" value="TOBE_2"/>
    <property type="match status" value="1"/>
</dbReference>
<dbReference type="SMART" id="SM00382">
    <property type="entry name" value="AAA"/>
    <property type="match status" value="1"/>
</dbReference>
<organism evidence="5 6">
    <name type="scientific">Sediminicoccus rosea</name>
    <dbReference type="NCBI Taxonomy" id="1225128"/>
    <lineage>
        <taxon>Bacteria</taxon>
        <taxon>Pseudomonadati</taxon>
        <taxon>Pseudomonadota</taxon>
        <taxon>Alphaproteobacteria</taxon>
        <taxon>Acetobacterales</taxon>
        <taxon>Roseomonadaceae</taxon>
        <taxon>Sediminicoccus</taxon>
    </lineage>
</organism>
<evidence type="ECO:0000256" key="3">
    <source>
        <dbReference type="ARBA" id="ARBA00022840"/>
    </source>
</evidence>
<evidence type="ECO:0000256" key="1">
    <source>
        <dbReference type="ARBA" id="ARBA00022448"/>
    </source>
</evidence>
<evidence type="ECO:0000259" key="4">
    <source>
        <dbReference type="PROSITE" id="PS50893"/>
    </source>
</evidence>
<dbReference type="InterPro" id="IPR013611">
    <property type="entry name" value="Transp-assoc_OB_typ2"/>
</dbReference>
<dbReference type="PANTHER" id="PTHR42781:SF4">
    <property type="entry name" value="SPERMIDINE_PUTRESCINE IMPORT ATP-BINDING PROTEIN POTA"/>
    <property type="match status" value="1"/>
</dbReference>
<dbReference type="SUPFAM" id="SSF50331">
    <property type="entry name" value="MOP-like"/>
    <property type="match status" value="1"/>
</dbReference>
<dbReference type="RefSeq" id="WP_318650723.1">
    <property type="nucleotide sequence ID" value="NZ_CP137852.1"/>
</dbReference>
<dbReference type="InterPro" id="IPR017871">
    <property type="entry name" value="ABC_transporter-like_CS"/>
</dbReference>
<proteinExistence type="predicted"/>
<accession>A0ABZ0PNR6</accession>
<protein>
    <submittedName>
        <fullName evidence="5">ABC transporter ATP-binding protein</fullName>
    </submittedName>
</protein>
<dbReference type="InterPro" id="IPR008995">
    <property type="entry name" value="Mo/tungstate-bd_C_term_dom"/>
</dbReference>
<keyword evidence="2" id="KW-0547">Nucleotide-binding</keyword>
<dbReference type="SUPFAM" id="SSF52540">
    <property type="entry name" value="P-loop containing nucleoside triphosphate hydrolases"/>
    <property type="match status" value="1"/>
</dbReference>
<dbReference type="Proteomes" id="UP001305521">
    <property type="component" value="Chromosome"/>
</dbReference>
<dbReference type="EMBL" id="CP137852">
    <property type="protein sequence ID" value="WPB86755.1"/>
    <property type="molecule type" value="Genomic_DNA"/>
</dbReference>
<name>A0ABZ0PNR6_9PROT</name>
<dbReference type="GO" id="GO:0005524">
    <property type="term" value="F:ATP binding"/>
    <property type="evidence" value="ECO:0007669"/>
    <property type="project" value="UniProtKB-KW"/>
</dbReference>
<evidence type="ECO:0000313" key="6">
    <source>
        <dbReference type="Proteomes" id="UP001305521"/>
    </source>
</evidence>
<dbReference type="InterPro" id="IPR003439">
    <property type="entry name" value="ABC_transporter-like_ATP-bd"/>
</dbReference>
<dbReference type="Gene3D" id="3.40.50.300">
    <property type="entry name" value="P-loop containing nucleotide triphosphate hydrolases"/>
    <property type="match status" value="1"/>
</dbReference>
<keyword evidence="3 5" id="KW-0067">ATP-binding</keyword>
<evidence type="ECO:0000313" key="5">
    <source>
        <dbReference type="EMBL" id="WPB86755.1"/>
    </source>
</evidence>
<dbReference type="PANTHER" id="PTHR42781">
    <property type="entry name" value="SPERMIDINE/PUTRESCINE IMPORT ATP-BINDING PROTEIN POTA"/>
    <property type="match status" value="1"/>
</dbReference>
<sequence>MLEVQNLTRRFGAALALDGASLDAGAAEVVALLGPSGCGKTTTLRIVAGFESADSGSVTLAGRDLIRLPPHARDIGLVFQDYALFPHMSVADNIAYGLRRRGIARPERERRVAEMLDLVRLAGLGARRPAQLSGGQQQRVALARALAIDPRLLLLDEPLSNLDAKLRHTLQTELRQILTRIGTTTLIVTHDQEEAMALADRIAIMAQGRVLQIGSPREVYEEPACRFVAEFLGQALWLEGRAEPGGFVTRAGTRLAAPPARRVAQGHGLLIRPEALRPGAARAEENTLEARVLGHRYRGAATLLDLLVDGTAPVALALPPQAPLPAPGSSLSLAVAPAACRIIPMETG</sequence>
<dbReference type="InterPro" id="IPR027417">
    <property type="entry name" value="P-loop_NTPase"/>
</dbReference>
<dbReference type="Pfam" id="PF00005">
    <property type="entry name" value="ABC_tran"/>
    <property type="match status" value="1"/>
</dbReference>
<reference evidence="5 6" key="1">
    <citation type="submission" date="2023-11" db="EMBL/GenBank/DDBJ databases">
        <title>Arctic aerobic anoxygenic photoheterotroph Sediminicoccus rosea KRV36 adapts its photosynthesis to long days of polar summer.</title>
        <authorList>
            <person name="Tomasch J."/>
            <person name="Kopejtka K."/>
            <person name="Bily T."/>
            <person name="Gardiner A.T."/>
            <person name="Gardian Z."/>
            <person name="Shivaramu S."/>
            <person name="Koblizek M."/>
            <person name="Engelhardt F."/>
            <person name="Kaftan D."/>
        </authorList>
    </citation>
    <scope>NUCLEOTIDE SEQUENCE [LARGE SCALE GENOMIC DNA]</scope>
    <source>
        <strain evidence="5 6">R-30</strain>
    </source>
</reference>
<keyword evidence="1" id="KW-0813">Transport</keyword>
<dbReference type="PROSITE" id="PS50893">
    <property type="entry name" value="ABC_TRANSPORTER_2"/>
    <property type="match status" value="1"/>
</dbReference>
<gene>
    <name evidence="5" type="ORF">R9Z33_07705</name>
</gene>
<dbReference type="InterPro" id="IPR003593">
    <property type="entry name" value="AAA+_ATPase"/>
</dbReference>
<dbReference type="InterPro" id="IPR050093">
    <property type="entry name" value="ABC_SmlMolc_Importer"/>
</dbReference>
<keyword evidence="6" id="KW-1185">Reference proteome</keyword>
<evidence type="ECO:0000256" key="2">
    <source>
        <dbReference type="ARBA" id="ARBA00022741"/>
    </source>
</evidence>
<dbReference type="PROSITE" id="PS00211">
    <property type="entry name" value="ABC_TRANSPORTER_1"/>
    <property type="match status" value="1"/>
</dbReference>
<feature type="domain" description="ABC transporter" evidence="4">
    <location>
        <begin position="2"/>
        <end position="232"/>
    </location>
</feature>